<feature type="transmembrane region" description="Helical" evidence="7">
    <location>
        <begin position="56"/>
        <end position="78"/>
    </location>
</feature>
<feature type="transmembrane region" description="Helical" evidence="7">
    <location>
        <begin position="236"/>
        <end position="260"/>
    </location>
</feature>
<accession>A0ABT2CH75</accession>
<proteinExistence type="predicted"/>
<evidence type="ECO:0000313" key="8">
    <source>
        <dbReference type="EMBL" id="MCS0636772.1"/>
    </source>
</evidence>
<dbReference type="PANTHER" id="PTHR30213:SF0">
    <property type="entry name" value="UPF0761 MEMBRANE PROTEIN YIHY"/>
    <property type="match status" value="1"/>
</dbReference>
<feature type="transmembrane region" description="Helical" evidence="7">
    <location>
        <begin position="118"/>
        <end position="139"/>
    </location>
</feature>
<keyword evidence="3 7" id="KW-0812">Transmembrane</keyword>
<dbReference type="PIRSF" id="PIRSF035875">
    <property type="entry name" value="RNase_BN"/>
    <property type="match status" value="1"/>
</dbReference>
<comment type="caution">
    <text evidence="8">The sequence shown here is derived from an EMBL/GenBank/DDBJ whole genome shotgun (WGS) entry which is preliminary data.</text>
</comment>
<dbReference type="Pfam" id="PF03631">
    <property type="entry name" value="Virul_fac_BrkB"/>
    <property type="match status" value="1"/>
</dbReference>
<evidence type="ECO:0000256" key="5">
    <source>
        <dbReference type="ARBA" id="ARBA00023136"/>
    </source>
</evidence>
<evidence type="ECO:0000313" key="9">
    <source>
        <dbReference type="Proteomes" id="UP001431313"/>
    </source>
</evidence>
<feature type="region of interest" description="Disordered" evidence="6">
    <location>
        <begin position="310"/>
        <end position="356"/>
    </location>
</feature>
<feature type="compositionally biased region" description="Basic and acidic residues" evidence="6">
    <location>
        <begin position="317"/>
        <end position="332"/>
    </location>
</feature>
<reference evidence="8" key="1">
    <citation type="submission" date="2022-08" db="EMBL/GenBank/DDBJ databases">
        <authorList>
            <person name="Somphong A."/>
            <person name="Phongsopitanun W."/>
        </authorList>
    </citation>
    <scope>NUCLEOTIDE SEQUENCE</scope>
    <source>
        <strain evidence="8">LP05-1</strain>
    </source>
</reference>
<keyword evidence="9" id="KW-1185">Reference proteome</keyword>
<gene>
    <name evidence="8" type="ORF">NX801_14100</name>
</gene>
<name>A0ABT2CH75_9ACTN</name>
<dbReference type="RefSeq" id="WP_258788029.1">
    <property type="nucleotide sequence ID" value="NZ_JANUGQ010000010.1"/>
</dbReference>
<feature type="transmembrane region" description="Helical" evidence="7">
    <location>
        <begin position="205"/>
        <end position="224"/>
    </location>
</feature>
<dbReference type="Proteomes" id="UP001431313">
    <property type="component" value="Unassembled WGS sequence"/>
</dbReference>
<evidence type="ECO:0000256" key="1">
    <source>
        <dbReference type="ARBA" id="ARBA00004651"/>
    </source>
</evidence>
<evidence type="ECO:0000256" key="7">
    <source>
        <dbReference type="SAM" id="Phobius"/>
    </source>
</evidence>
<evidence type="ECO:0000256" key="4">
    <source>
        <dbReference type="ARBA" id="ARBA00022989"/>
    </source>
</evidence>
<feature type="region of interest" description="Disordered" evidence="6">
    <location>
        <begin position="1"/>
        <end position="30"/>
    </location>
</feature>
<keyword evidence="2" id="KW-1003">Cell membrane</keyword>
<dbReference type="PANTHER" id="PTHR30213">
    <property type="entry name" value="INNER MEMBRANE PROTEIN YHJD"/>
    <property type="match status" value="1"/>
</dbReference>
<dbReference type="NCBIfam" id="TIGR00765">
    <property type="entry name" value="yihY_not_rbn"/>
    <property type="match status" value="1"/>
</dbReference>
<sequence length="356" mass="37428">MAHTGDDKEKSAHPSPGGSGAPGEPSELSARSWRAVLTRTGKEFMDDELPDRAAALTYYSVLSIFPALLVLVSLLGVIGTSATRTVLDNLRKLAPGPARDILGNAVEQLQGNAGASGVVAIISLLAAVWSASGYVGGFIRTANAVYDLPEGRPVWKLTPLRVGLTLVLMVLLAMSAVIVVFTGPLARRAGQAIGAGEAAVTVWNIAKWPVLLVLVVLMIGLLFWRAPNVHGLGFRWLSPGSVVAVLLWLVASGAFALYVANFGSYNKTYGTLAGVITFLIWLWLSNLAILLGLELDAELARQRAISGGMPASQEPYVEPRDTRTWPPEERAGLAEGARPGVPEKPGVPEGSGGAPA</sequence>
<dbReference type="InterPro" id="IPR017039">
    <property type="entry name" value="Virul_fac_BrkB"/>
</dbReference>
<protein>
    <submittedName>
        <fullName evidence="8">YihY/virulence factor BrkB family protein</fullName>
    </submittedName>
</protein>
<comment type="subcellular location">
    <subcellularLocation>
        <location evidence="1">Cell membrane</location>
        <topology evidence="1">Multi-pass membrane protein</topology>
    </subcellularLocation>
</comment>
<feature type="compositionally biased region" description="Low complexity" evidence="6">
    <location>
        <begin position="339"/>
        <end position="348"/>
    </location>
</feature>
<feature type="transmembrane region" description="Helical" evidence="7">
    <location>
        <begin position="160"/>
        <end position="185"/>
    </location>
</feature>
<evidence type="ECO:0000256" key="3">
    <source>
        <dbReference type="ARBA" id="ARBA00022692"/>
    </source>
</evidence>
<keyword evidence="4 7" id="KW-1133">Transmembrane helix</keyword>
<evidence type="ECO:0000256" key="2">
    <source>
        <dbReference type="ARBA" id="ARBA00022475"/>
    </source>
</evidence>
<organism evidence="8 9">
    <name type="scientific">Streptomyces pyxinae</name>
    <dbReference type="NCBI Taxonomy" id="2970734"/>
    <lineage>
        <taxon>Bacteria</taxon>
        <taxon>Bacillati</taxon>
        <taxon>Actinomycetota</taxon>
        <taxon>Actinomycetes</taxon>
        <taxon>Kitasatosporales</taxon>
        <taxon>Streptomycetaceae</taxon>
        <taxon>Streptomyces</taxon>
    </lineage>
</organism>
<feature type="compositionally biased region" description="Basic and acidic residues" evidence="6">
    <location>
        <begin position="1"/>
        <end position="12"/>
    </location>
</feature>
<dbReference type="EMBL" id="JANUGQ010000010">
    <property type="protein sequence ID" value="MCS0636772.1"/>
    <property type="molecule type" value="Genomic_DNA"/>
</dbReference>
<evidence type="ECO:0000256" key="6">
    <source>
        <dbReference type="SAM" id="MobiDB-lite"/>
    </source>
</evidence>
<feature type="transmembrane region" description="Helical" evidence="7">
    <location>
        <begin position="272"/>
        <end position="293"/>
    </location>
</feature>
<keyword evidence="5 7" id="KW-0472">Membrane</keyword>